<evidence type="ECO:0000256" key="1">
    <source>
        <dbReference type="SAM" id="MobiDB-lite"/>
    </source>
</evidence>
<organism evidence="2 3">
    <name type="scientific">Laccaria amethystina LaAM-08-1</name>
    <dbReference type="NCBI Taxonomy" id="1095629"/>
    <lineage>
        <taxon>Eukaryota</taxon>
        <taxon>Fungi</taxon>
        <taxon>Dikarya</taxon>
        <taxon>Basidiomycota</taxon>
        <taxon>Agaricomycotina</taxon>
        <taxon>Agaricomycetes</taxon>
        <taxon>Agaricomycetidae</taxon>
        <taxon>Agaricales</taxon>
        <taxon>Agaricineae</taxon>
        <taxon>Hydnangiaceae</taxon>
        <taxon>Laccaria</taxon>
    </lineage>
</organism>
<dbReference type="Proteomes" id="UP000054477">
    <property type="component" value="Unassembled WGS sequence"/>
</dbReference>
<feature type="region of interest" description="Disordered" evidence="1">
    <location>
        <begin position="436"/>
        <end position="457"/>
    </location>
</feature>
<dbReference type="AlphaFoldDB" id="A0A0C9XEV2"/>
<evidence type="ECO:0000313" key="3">
    <source>
        <dbReference type="Proteomes" id="UP000054477"/>
    </source>
</evidence>
<reference evidence="3" key="2">
    <citation type="submission" date="2015-01" db="EMBL/GenBank/DDBJ databases">
        <title>Evolutionary Origins and Diversification of the Mycorrhizal Mutualists.</title>
        <authorList>
            <consortium name="DOE Joint Genome Institute"/>
            <consortium name="Mycorrhizal Genomics Consortium"/>
            <person name="Kohler A."/>
            <person name="Kuo A."/>
            <person name="Nagy L.G."/>
            <person name="Floudas D."/>
            <person name="Copeland A."/>
            <person name="Barry K.W."/>
            <person name="Cichocki N."/>
            <person name="Veneault-Fourrey C."/>
            <person name="LaButti K."/>
            <person name="Lindquist E.A."/>
            <person name="Lipzen A."/>
            <person name="Lundell T."/>
            <person name="Morin E."/>
            <person name="Murat C."/>
            <person name="Riley R."/>
            <person name="Ohm R."/>
            <person name="Sun H."/>
            <person name="Tunlid A."/>
            <person name="Henrissat B."/>
            <person name="Grigoriev I.V."/>
            <person name="Hibbett D.S."/>
            <person name="Martin F."/>
        </authorList>
    </citation>
    <scope>NUCLEOTIDE SEQUENCE [LARGE SCALE GENOMIC DNA]</scope>
    <source>
        <strain evidence="3">LaAM-08-1</strain>
    </source>
</reference>
<dbReference type="EMBL" id="KN838729">
    <property type="protein sequence ID" value="KIJ96216.1"/>
    <property type="molecule type" value="Genomic_DNA"/>
</dbReference>
<sequence>MTFCLFLSYSQSGDVNPEDSPASQITPPLTDGSPVEGWWGNEDWELKTPEEAAAIPPCDYFSGGPLEIVAPSDPLPSTQRVEQCSQDDDTSAEDLNSWLFRSFGLRSDASSNDRALETIAPENNQLMLSANVTNPLPNSQGRDNFAELTGEPATATSSADYYPPGPSSYRSVGQVNAASSWTGGPATGFFGAPLNYGQLPSYPGQAVVASDTPVHFDRANAPVAHFPMTGWHQNMYGRQPCNAPATVSRRSNAQMGGAYSWYNPVAQATVAPNIQAYAGASMSVYGANPPLTQAPITGALPAYERQPRKSLATTSAQAARREKRHDPYKLSLASKRTKISGESGLYCQWGDCSAGPMTFTKIREHFRAHGEKVKEGDRVKECLWAGCHSKPSAFPMKCDGFRRHVNETESHAEIGCFTKVKCEKCGLQKAKRSMRNHRRICSGESKEPEGKGKLMQH</sequence>
<feature type="compositionally biased region" description="Basic and acidic residues" evidence="1">
    <location>
        <begin position="444"/>
        <end position="457"/>
    </location>
</feature>
<dbReference type="HOGENOM" id="CLU_025888_0_0_1"/>
<feature type="region of interest" description="Disordered" evidence="1">
    <location>
        <begin position="13"/>
        <end position="33"/>
    </location>
</feature>
<name>A0A0C9XEV2_9AGAR</name>
<dbReference type="OrthoDB" id="3092430at2759"/>
<proteinExistence type="predicted"/>
<gene>
    <name evidence="2" type="ORF">K443DRAFT_293498</name>
</gene>
<evidence type="ECO:0000313" key="2">
    <source>
        <dbReference type="EMBL" id="KIJ96216.1"/>
    </source>
</evidence>
<keyword evidence="3" id="KW-1185">Reference proteome</keyword>
<reference evidence="2 3" key="1">
    <citation type="submission" date="2014-04" db="EMBL/GenBank/DDBJ databases">
        <authorList>
            <consortium name="DOE Joint Genome Institute"/>
            <person name="Kuo A."/>
            <person name="Kohler A."/>
            <person name="Nagy L.G."/>
            <person name="Floudas D."/>
            <person name="Copeland A."/>
            <person name="Barry K.W."/>
            <person name="Cichocki N."/>
            <person name="Veneault-Fourrey C."/>
            <person name="LaButti K."/>
            <person name="Lindquist E.A."/>
            <person name="Lipzen A."/>
            <person name="Lundell T."/>
            <person name="Morin E."/>
            <person name="Murat C."/>
            <person name="Sun H."/>
            <person name="Tunlid A."/>
            <person name="Henrissat B."/>
            <person name="Grigoriev I.V."/>
            <person name="Hibbett D.S."/>
            <person name="Martin F."/>
            <person name="Nordberg H.P."/>
            <person name="Cantor M.N."/>
            <person name="Hua S.X."/>
        </authorList>
    </citation>
    <scope>NUCLEOTIDE SEQUENCE [LARGE SCALE GENOMIC DNA]</scope>
    <source>
        <strain evidence="2 3">LaAM-08-1</strain>
    </source>
</reference>
<protein>
    <submittedName>
        <fullName evidence="2">Uncharacterized protein</fullName>
    </submittedName>
</protein>
<accession>A0A0C9XEV2</accession>